<keyword evidence="1" id="KW-0560">Oxidoreductase</keyword>
<accession>A0A3R8PMA9</accession>
<evidence type="ECO:0000256" key="1">
    <source>
        <dbReference type="ARBA" id="ARBA00023002"/>
    </source>
</evidence>
<feature type="compositionally biased region" description="Low complexity" evidence="2">
    <location>
        <begin position="21"/>
        <end position="37"/>
    </location>
</feature>
<dbReference type="PANTHER" id="PTHR43539">
    <property type="entry name" value="FLAVIN-BINDING MONOOXYGENASE-LIKE PROTEIN (AFU_ORTHOLOGUE AFUA_4G09220)"/>
    <property type="match status" value="1"/>
</dbReference>
<dbReference type="InterPro" id="IPR050982">
    <property type="entry name" value="Auxin_biosynth/cation_transpt"/>
</dbReference>
<dbReference type="InterPro" id="IPR036188">
    <property type="entry name" value="FAD/NAD-bd_sf"/>
</dbReference>
<dbReference type="GO" id="GO:0004497">
    <property type="term" value="F:monooxygenase activity"/>
    <property type="evidence" value="ECO:0007669"/>
    <property type="project" value="TreeGrafter"/>
</dbReference>
<feature type="region of interest" description="Disordered" evidence="2">
    <location>
        <begin position="418"/>
        <end position="441"/>
    </location>
</feature>
<dbReference type="AlphaFoldDB" id="A0A3R8PMA9"/>
<dbReference type="SUPFAM" id="SSF51905">
    <property type="entry name" value="FAD/NAD(P)-binding domain"/>
    <property type="match status" value="1"/>
</dbReference>
<sequence>MPRRSPQPPRTPHTPAPPASPHAGSTTDPAPAADTTPPTYRVIVVGAGQAGLAAAHALVRRGHTPGEDMLVLDSGEGPGGAWRDRWDSLTLGRAHAVADLPGLPLGDPDPSVPASRVVSDYYGRYEELFGLHVVRPATVVAVHSLSRSADDGTDDLSGDLELTVVVDGRCRRYRTRRLINATGTWTHPYIPHVPGIADFRGRQLHTVNYTRKEDFAGQRTVVVGGGASAVQFLLELAPVTDTLWATRRPPDFTHREFTPTWGRDVESTVRDRTASGLPPASVVRTTGIAMLDTYLAGVADGTLVSRGMFDRILPDGVHFPAHDPEWHGGSGGYGPAAADSLAVPESWRPFTTDTTEQVDVIFWNTGFRPALGHLAPLHLRGHGGGIRMADEVTPAADPRVLLVGYGSTASTVGATRAGRLAGKAASSPPRDDEQVRAVPGD</sequence>
<evidence type="ECO:0000313" key="3">
    <source>
        <dbReference type="EMBL" id="RRQ05566.1"/>
    </source>
</evidence>
<dbReference type="GO" id="GO:0050660">
    <property type="term" value="F:flavin adenine dinucleotide binding"/>
    <property type="evidence" value="ECO:0007669"/>
    <property type="project" value="TreeGrafter"/>
</dbReference>
<feature type="non-terminal residue" evidence="3">
    <location>
        <position position="441"/>
    </location>
</feature>
<keyword evidence="4" id="KW-1185">Reference proteome</keyword>
<feature type="region of interest" description="Disordered" evidence="2">
    <location>
        <begin position="1"/>
        <end position="37"/>
    </location>
</feature>
<dbReference type="PRINTS" id="PR00368">
    <property type="entry name" value="FADPNR"/>
</dbReference>
<organism evidence="3 4">
    <name type="scientific">Corynebacterium bovis</name>
    <dbReference type="NCBI Taxonomy" id="36808"/>
    <lineage>
        <taxon>Bacteria</taxon>
        <taxon>Bacillati</taxon>
        <taxon>Actinomycetota</taxon>
        <taxon>Actinomycetes</taxon>
        <taxon>Mycobacteriales</taxon>
        <taxon>Corynebacteriaceae</taxon>
        <taxon>Corynebacterium</taxon>
    </lineage>
</organism>
<proteinExistence type="predicted"/>
<protein>
    <recommendedName>
        <fullName evidence="5">NAD(P)/FAD-dependent oxidoreductase</fullName>
    </recommendedName>
</protein>
<dbReference type="Pfam" id="PF13738">
    <property type="entry name" value="Pyr_redox_3"/>
    <property type="match status" value="1"/>
</dbReference>
<dbReference type="RefSeq" id="WP_148098746.1">
    <property type="nucleotide sequence ID" value="NZ_PQNQ01000001.1"/>
</dbReference>
<name>A0A3R8PMA9_9CORY</name>
<evidence type="ECO:0008006" key="5">
    <source>
        <dbReference type="Google" id="ProtNLM"/>
    </source>
</evidence>
<evidence type="ECO:0000256" key="2">
    <source>
        <dbReference type="SAM" id="MobiDB-lite"/>
    </source>
</evidence>
<comment type="caution">
    <text evidence="3">The sequence shown here is derived from an EMBL/GenBank/DDBJ whole genome shotgun (WGS) entry which is preliminary data.</text>
</comment>
<dbReference type="EMBL" id="PQNQ01000001">
    <property type="protein sequence ID" value="RRQ05566.1"/>
    <property type="molecule type" value="Genomic_DNA"/>
</dbReference>
<feature type="compositionally biased region" description="Pro residues" evidence="2">
    <location>
        <begin position="1"/>
        <end position="20"/>
    </location>
</feature>
<evidence type="ECO:0000313" key="4">
    <source>
        <dbReference type="Proteomes" id="UP000278422"/>
    </source>
</evidence>
<dbReference type="Gene3D" id="3.50.50.60">
    <property type="entry name" value="FAD/NAD(P)-binding domain"/>
    <property type="match status" value="1"/>
</dbReference>
<dbReference type="PANTHER" id="PTHR43539:SF78">
    <property type="entry name" value="FLAVIN-CONTAINING MONOOXYGENASE"/>
    <property type="match status" value="1"/>
</dbReference>
<dbReference type="Proteomes" id="UP000278422">
    <property type="component" value="Unassembled WGS sequence"/>
</dbReference>
<gene>
    <name evidence="3" type="ORF">CXF42_00005</name>
</gene>
<reference evidence="3 4" key="1">
    <citation type="submission" date="2018-01" db="EMBL/GenBank/DDBJ databases">
        <title>Twenty Corynebacterium bovis Genomes.</title>
        <authorList>
            <person name="Gulvik C.A."/>
        </authorList>
    </citation>
    <scope>NUCLEOTIDE SEQUENCE [LARGE SCALE GENOMIC DNA]</scope>
    <source>
        <strain evidence="3 4">16-2004</strain>
    </source>
</reference>